<feature type="transmembrane region" description="Helical" evidence="1">
    <location>
        <begin position="52"/>
        <end position="79"/>
    </location>
</feature>
<evidence type="ECO:0000313" key="2">
    <source>
        <dbReference type="EMBL" id="KAB1649426.1"/>
    </source>
</evidence>
<feature type="transmembrane region" description="Helical" evidence="1">
    <location>
        <begin position="15"/>
        <end position="40"/>
    </location>
</feature>
<sequence>MGTEEQAPVSNVERIVAFMAIGIGVVAFLCLIAVLMAPLLGVPAASLTAPGWQVAFLVAYFGLPLAVLLLIGLVIARIVQNRRHRARD</sequence>
<dbReference type="OrthoDB" id="4990996at2"/>
<keyword evidence="1" id="KW-0812">Transmembrane</keyword>
<gene>
    <name evidence="2" type="ORF">F8O04_03945</name>
</gene>
<comment type="caution">
    <text evidence="2">The sequence shown here is derived from an EMBL/GenBank/DDBJ whole genome shotgun (WGS) entry which is preliminary data.</text>
</comment>
<accession>A0A6H9WKT7</accession>
<dbReference type="AlphaFoldDB" id="A0A6H9WKT7"/>
<dbReference type="EMBL" id="WBJY01000001">
    <property type="protein sequence ID" value="KAB1649426.1"/>
    <property type="molecule type" value="Genomic_DNA"/>
</dbReference>
<evidence type="ECO:0000256" key="1">
    <source>
        <dbReference type="SAM" id="Phobius"/>
    </source>
</evidence>
<evidence type="ECO:0008006" key="4">
    <source>
        <dbReference type="Google" id="ProtNLM"/>
    </source>
</evidence>
<keyword evidence="1" id="KW-1133">Transmembrane helix</keyword>
<organism evidence="2 3">
    <name type="scientific">Pseudoclavibacter endophyticus</name>
    <dbReference type="NCBI Taxonomy" id="1778590"/>
    <lineage>
        <taxon>Bacteria</taxon>
        <taxon>Bacillati</taxon>
        <taxon>Actinomycetota</taxon>
        <taxon>Actinomycetes</taxon>
        <taxon>Micrococcales</taxon>
        <taxon>Microbacteriaceae</taxon>
        <taxon>Pseudoclavibacter</taxon>
    </lineage>
</organism>
<dbReference type="RefSeq" id="WP_158028016.1">
    <property type="nucleotide sequence ID" value="NZ_BMHG01000001.1"/>
</dbReference>
<protein>
    <recommendedName>
        <fullName evidence="4">Multidrug ABC transporter ATPase</fullName>
    </recommendedName>
</protein>
<keyword evidence="1" id="KW-0472">Membrane</keyword>
<dbReference type="Proteomes" id="UP000431744">
    <property type="component" value="Unassembled WGS sequence"/>
</dbReference>
<reference evidence="2 3" key="1">
    <citation type="submission" date="2019-09" db="EMBL/GenBank/DDBJ databases">
        <title>Phylogeny of genus Pseudoclavibacter and closely related genus.</title>
        <authorList>
            <person name="Li Y."/>
        </authorList>
    </citation>
    <scope>NUCLEOTIDE SEQUENCE [LARGE SCALE GENOMIC DNA]</scope>
    <source>
        <strain evidence="2 3">EGI 60007</strain>
    </source>
</reference>
<evidence type="ECO:0000313" key="3">
    <source>
        <dbReference type="Proteomes" id="UP000431744"/>
    </source>
</evidence>
<proteinExistence type="predicted"/>
<keyword evidence="3" id="KW-1185">Reference proteome</keyword>
<name>A0A6H9WKT7_9MICO</name>